<protein>
    <submittedName>
        <fullName evidence="1">Uncharacterized protein</fullName>
    </submittedName>
</protein>
<gene>
    <name evidence="1" type="ORF">SAMN05421747_10282</name>
</gene>
<reference evidence="2" key="1">
    <citation type="submission" date="2016-10" db="EMBL/GenBank/DDBJ databases">
        <authorList>
            <person name="Varghese N."/>
            <person name="Submissions S."/>
        </authorList>
    </citation>
    <scope>NUCLEOTIDE SEQUENCE [LARGE SCALE GENOMIC DNA]</scope>
    <source>
        <strain evidence="2">DSM 22900</strain>
    </source>
</reference>
<keyword evidence="2" id="KW-1185">Reference proteome</keyword>
<evidence type="ECO:0000313" key="2">
    <source>
        <dbReference type="Proteomes" id="UP000199577"/>
    </source>
</evidence>
<organism evidence="1 2">
    <name type="scientific">Parapedobacter composti</name>
    <dbReference type="NCBI Taxonomy" id="623281"/>
    <lineage>
        <taxon>Bacteria</taxon>
        <taxon>Pseudomonadati</taxon>
        <taxon>Bacteroidota</taxon>
        <taxon>Sphingobacteriia</taxon>
        <taxon>Sphingobacteriales</taxon>
        <taxon>Sphingobacteriaceae</taxon>
        <taxon>Parapedobacter</taxon>
    </lineage>
</organism>
<accession>A0A1I1F1I2</accession>
<proteinExistence type="predicted"/>
<dbReference type="PROSITE" id="PS51257">
    <property type="entry name" value="PROKAR_LIPOPROTEIN"/>
    <property type="match status" value="1"/>
</dbReference>
<dbReference type="SUPFAM" id="SSF51445">
    <property type="entry name" value="(Trans)glycosidases"/>
    <property type="match status" value="1"/>
</dbReference>
<dbReference type="Proteomes" id="UP000199577">
    <property type="component" value="Unassembled WGS sequence"/>
</dbReference>
<dbReference type="RefSeq" id="WP_211657522.1">
    <property type="nucleotide sequence ID" value="NZ_FOLL01000002.1"/>
</dbReference>
<sequence length="359" mass="40664">MRWWFGLMAFITLSYACTQHGRKVEPAFYYWKTVYQADDTEQTYLSGLGAKRLFVRIMDVDNQGPNGEPIPVSPIVFKDTLPDSLQLVPVVFIANQVLKDRTEAELDGLAERISAFVLGKIKQAGKSEFDELQIDCDWTASTREAYFHLLDRIRQRMPAGTLLSATLRLHQVRNPHSSGTPPVDKVLLMCYNMGNLRRFGPQNSILDINEMHVYLKGYLRAYPLPMDVALPLFSWSVVFRDGQYAGISKRLDPALLSDTALFNPLDDTSLFRLREPLPEAGLRKGDVIRREHVGYADVRRAARFLADELPAADFTLLYYHLDKNLLAGFPAETPPASSHVPSPQQLFTHASLQEIIDCF</sequence>
<dbReference type="EMBL" id="FOLL01000002">
    <property type="protein sequence ID" value="SFB91608.1"/>
    <property type="molecule type" value="Genomic_DNA"/>
</dbReference>
<dbReference type="InterPro" id="IPR017853">
    <property type="entry name" value="GH"/>
</dbReference>
<evidence type="ECO:0000313" key="1">
    <source>
        <dbReference type="EMBL" id="SFB91608.1"/>
    </source>
</evidence>
<dbReference type="STRING" id="623281.SAMN05421747_10282"/>
<dbReference type="AlphaFoldDB" id="A0A1I1F1I2"/>
<name>A0A1I1F1I2_9SPHI</name>